<organism evidence="1 2">
    <name type="scientific">Stecheria intestinalis</name>
    <dbReference type="NCBI Taxonomy" id="2606630"/>
    <lineage>
        <taxon>Bacteria</taxon>
        <taxon>Bacillati</taxon>
        <taxon>Bacillota</taxon>
        <taxon>Erysipelotrichia</taxon>
        <taxon>Erysipelotrichales</taxon>
        <taxon>Erysipelotrichaceae</taxon>
        <taxon>Stecheria</taxon>
    </lineage>
</organism>
<dbReference type="EMBL" id="VUMN01000035">
    <property type="protein sequence ID" value="MSS59516.1"/>
    <property type="molecule type" value="Genomic_DNA"/>
</dbReference>
<name>A0A7X2NTZ9_9FIRM</name>
<dbReference type="AlphaFoldDB" id="A0A7X2NTZ9"/>
<proteinExistence type="predicted"/>
<reference evidence="1 2" key="1">
    <citation type="submission" date="2019-08" db="EMBL/GenBank/DDBJ databases">
        <title>In-depth cultivation of the pig gut microbiome towards novel bacterial diversity and tailored functional studies.</title>
        <authorList>
            <person name="Wylensek D."/>
            <person name="Hitch T.C.A."/>
            <person name="Clavel T."/>
        </authorList>
    </citation>
    <scope>NUCLEOTIDE SEQUENCE [LARGE SCALE GENOMIC DNA]</scope>
    <source>
        <strain evidence="1 2">Oil+RF-744-GAM-WT-6</strain>
    </source>
</reference>
<comment type="caution">
    <text evidence="1">The sequence shown here is derived from an EMBL/GenBank/DDBJ whole genome shotgun (WGS) entry which is preliminary data.</text>
</comment>
<dbReference type="RefSeq" id="WP_154505771.1">
    <property type="nucleotide sequence ID" value="NZ_VUMN01000035.1"/>
</dbReference>
<gene>
    <name evidence="1" type="ORF">FYJ51_11495</name>
</gene>
<sequence length="100" mass="11356">MSDTEDLEKITSIYSTLYPYQKEKLLSDLENCTVLNNASRSYCIKVCPKCGSETPNWTRGGRANTGKKMFVCHSCNHRTVIDYGQLTYYSLSRTVRNGIS</sequence>
<keyword evidence="2" id="KW-1185">Reference proteome</keyword>
<dbReference type="Proteomes" id="UP000461880">
    <property type="component" value="Unassembled WGS sequence"/>
</dbReference>
<protein>
    <submittedName>
        <fullName evidence="1">Uncharacterized protein</fullName>
    </submittedName>
</protein>
<evidence type="ECO:0000313" key="1">
    <source>
        <dbReference type="EMBL" id="MSS59516.1"/>
    </source>
</evidence>
<evidence type="ECO:0000313" key="2">
    <source>
        <dbReference type="Proteomes" id="UP000461880"/>
    </source>
</evidence>
<accession>A0A7X2NTZ9</accession>